<dbReference type="Gene3D" id="2.60.40.10">
    <property type="entry name" value="Immunoglobulins"/>
    <property type="match status" value="2"/>
</dbReference>
<dbReference type="InterPro" id="IPR013783">
    <property type="entry name" value="Ig-like_fold"/>
</dbReference>
<dbReference type="Gene3D" id="1.10.390.10">
    <property type="entry name" value="Neutral Protease Domain 2"/>
    <property type="match status" value="1"/>
</dbReference>
<dbReference type="PANTHER" id="PTHR33478:SF1">
    <property type="entry name" value="EXTRACELLULAR METALLOPROTEINASE MEP"/>
    <property type="match status" value="1"/>
</dbReference>
<dbReference type="Gene3D" id="3.50.30.30">
    <property type="match status" value="1"/>
</dbReference>
<dbReference type="eggNOG" id="COG4412">
    <property type="taxonomic scope" value="Bacteria"/>
</dbReference>
<evidence type="ECO:0000256" key="3">
    <source>
        <dbReference type="ARBA" id="ARBA00006006"/>
    </source>
</evidence>
<dbReference type="InterPro" id="IPR050371">
    <property type="entry name" value="Fungal_virulence_M36"/>
</dbReference>
<dbReference type="NCBIfam" id="NF038112">
    <property type="entry name" value="myxo_dep_M36"/>
    <property type="match status" value="1"/>
</dbReference>
<evidence type="ECO:0000256" key="10">
    <source>
        <dbReference type="ARBA" id="ARBA00023145"/>
    </source>
</evidence>
<dbReference type="STRING" id="378806.STAUR_5300"/>
<dbReference type="KEGG" id="sur:STAUR_5300"/>
<evidence type="ECO:0000256" key="5">
    <source>
        <dbReference type="ARBA" id="ARBA00022670"/>
    </source>
</evidence>
<dbReference type="OrthoDB" id="5377264at2"/>
<comment type="similarity">
    <text evidence="3">Belongs to the peptidase M36 family.</text>
</comment>
<evidence type="ECO:0000259" key="12">
    <source>
        <dbReference type="Pfam" id="PF02225"/>
    </source>
</evidence>
<accession>E3FMV6</accession>
<proteinExistence type="inferred from homology"/>
<dbReference type="Gene3D" id="3.10.170.10">
    <property type="match status" value="1"/>
</dbReference>
<evidence type="ECO:0000313" key="13">
    <source>
        <dbReference type="EMBL" id="ADO73071.1"/>
    </source>
</evidence>
<reference evidence="13 14" key="1">
    <citation type="journal article" date="2011" name="Mol. Biol. Evol.">
        <title>Comparative genomic analysis of fruiting body formation in Myxococcales.</title>
        <authorList>
            <person name="Huntley S."/>
            <person name="Hamann N."/>
            <person name="Wegener-Feldbrugge S."/>
            <person name="Treuner-Lange A."/>
            <person name="Kube M."/>
            <person name="Reinhardt R."/>
            <person name="Klages S."/>
            <person name="Muller R."/>
            <person name="Ronning C.M."/>
            <person name="Nierman W.C."/>
            <person name="Sogaard-Andersen L."/>
        </authorList>
    </citation>
    <scope>NUCLEOTIDE SEQUENCE [LARGE SCALE GENOMIC DNA]</scope>
    <source>
        <strain evidence="13 14">DW4/3-1</strain>
    </source>
</reference>
<keyword evidence="8" id="KW-0862">Zinc</keyword>
<dbReference type="GO" id="GO:0008270">
    <property type="term" value="F:zinc ion binding"/>
    <property type="evidence" value="ECO:0007669"/>
    <property type="project" value="InterPro"/>
</dbReference>
<evidence type="ECO:0000256" key="6">
    <source>
        <dbReference type="ARBA" id="ARBA00022723"/>
    </source>
</evidence>
<evidence type="ECO:0000256" key="7">
    <source>
        <dbReference type="ARBA" id="ARBA00022801"/>
    </source>
</evidence>
<dbReference type="Pfam" id="PF02225">
    <property type="entry name" value="PA"/>
    <property type="match status" value="1"/>
</dbReference>
<dbReference type="Proteomes" id="UP000001351">
    <property type="component" value="Chromosome"/>
</dbReference>
<dbReference type="RefSeq" id="WP_013376722.1">
    <property type="nucleotide sequence ID" value="NC_014623.1"/>
</dbReference>
<comment type="subcellular location">
    <subcellularLocation>
        <location evidence="2">Secreted</location>
    </subcellularLocation>
</comment>
<feature type="domain" description="PA" evidence="12">
    <location>
        <begin position="511"/>
        <end position="600"/>
    </location>
</feature>
<feature type="region of interest" description="Disordered" evidence="11">
    <location>
        <begin position="1352"/>
        <end position="1426"/>
    </location>
</feature>
<feature type="compositionally biased region" description="Low complexity" evidence="11">
    <location>
        <begin position="1417"/>
        <end position="1426"/>
    </location>
</feature>
<dbReference type="SUPFAM" id="SSF55486">
    <property type="entry name" value="Metalloproteases ('zincins'), catalytic domain"/>
    <property type="match status" value="1"/>
</dbReference>
<sequence>MKRWVFFVTGLVLVLPGLVGARELPALDMSSQSASSRPLAPSHWPTRVPGARGVGTEPKWGTPTWVWGLRSGVDPRFLSALRRMGPEQAARAHLSRLSALYGLAPETAAMIPATVGEPPQGHGAVLVTFRQELEGIELFRESLQVLMNERHELVAVSGHLSPHVAPGSQAGRLRFTWNAQEAIAAAYADLQGVRWESSSLVQQGPMQGRDAFYGFTPAAGARSPARLLTPARARRVFFSMPDRLVPAWYVELHTQAPEAEADYYSYVIAADDGRLLFRHNLTAADTFSFRVWADSVSPYLPHDGPQGLAGTPHPTGIPDGYQAPFVAPNAVTLSNAPFSRNDPWLPTGASETVGNNVDAYVDISGSDGLDGSDFRASLSGTSTFDRVYDVTLDPGSSAQQRMAAVTQLFYVNNFLHDWYYDAGFTEATGNAQQDNYGRGGLGNDSLRAEAQDFSGTSTSSMATPADGARPKMQMYVFAPNPLQSITVVSPPEVAGKKGSRWATFGPRVFNVTGQLVLAKDGTGSPTDGCQVQQGTPAGKILLIDRGSCTDPVKVKNAQNAGALGVIIAHTLSGPPPDLTGTDASITTPVLSMGWADAKDLKAQLLNGPVEVRLVREPAAFRDGALDTSLVAHEWGHYMSNRLIANANGLTNNQGRAMGEGWADFQALLLMARAEDAQLPGNAGFSGAYAVGGHVSSGGDSDGHYFGLRRYPYSSNFSLNPLTFKYIANGVALPTTAPSNPRLSGFSNASIYNSGEVWASMLWECYTSLLRDSPRLSFEEAQRRMKRYLVLSSQLTPVAPTFLQARDALLAAALAESWEDFRLFHAAFARRGAGLRAVAPPRDSLNHAGVVESFASGKDVEWAGAELVEAPGSCDNDGVVDHGEVGLLRVTIDNTGIDTVSATTAQVQSTDPGVTIGNGGRLVFPPIAPFESATVELPVSVEGPAEIRFITFQITYQDADQAVPGARTVSFSERINVDEVPASSSTDDVESRLVTWTMTKDETLGHPTLWSRRAETPVAHSFFGPNASFKADISLMSPPLQVSAVENFRFTFVHRFEFEADAFDLLDGGVMELSKDDGATWMDIGAFATPGYTDILYEYGTNPLAGRPVYGDISDGYPAWVPVTVDLGTQYAGQTVRIRFRIGTDVNVGAAGWDIDNVSFSGLTHTPFSTLGVESSSCVNTPPVAQAGPDQTVDERSTVTLEGGESSDTDPGTVLAYTWTQLSGPPVVLVGASTARPTFTAPEVVAETALSFQLTVSDGQALSNDTVNVTVRDVNRAPASVAGEDQTVLEGTQVTLSGSGTDPDGDPVTYAWRQTAGPEVALVGTDSAQTGFTAPEVSQTTVLAFALTVTDDQGASGEDEVSITVKAEEEPVPDAGPGEDGGPEDGGGPGQPDGGEGTPDGGDAGSGTDGGTEENVTAESGCGCAAGEGSLASLMPLLLGALGWVSRRRLSAAPATRTARRR</sequence>
<keyword evidence="9" id="KW-0482">Metalloprotease</keyword>
<dbReference type="HOGENOM" id="CLU_002091_0_0_7"/>
<evidence type="ECO:0000313" key="14">
    <source>
        <dbReference type="Proteomes" id="UP000001351"/>
    </source>
</evidence>
<dbReference type="InterPro" id="IPR046450">
    <property type="entry name" value="PA_dom_sf"/>
</dbReference>
<evidence type="ECO:0000256" key="9">
    <source>
        <dbReference type="ARBA" id="ARBA00023049"/>
    </source>
</evidence>
<evidence type="ECO:0000256" key="11">
    <source>
        <dbReference type="SAM" id="MobiDB-lite"/>
    </source>
</evidence>
<dbReference type="Gene3D" id="2.60.120.260">
    <property type="entry name" value="Galactose-binding domain-like"/>
    <property type="match status" value="1"/>
</dbReference>
<dbReference type="Pfam" id="PF02128">
    <property type="entry name" value="Peptidase_M36"/>
    <property type="match status" value="1"/>
</dbReference>
<dbReference type="Pfam" id="PF22352">
    <property type="entry name" value="K319L-like_PKD"/>
    <property type="match status" value="2"/>
</dbReference>
<comment type="cofactor">
    <cofactor evidence="1">
        <name>Zn(2+)</name>
        <dbReference type="ChEBI" id="CHEBI:29105"/>
    </cofactor>
</comment>
<keyword evidence="14" id="KW-1185">Reference proteome</keyword>
<keyword evidence="5" id="KW-0645">Protease</keyword>
<name>E3FMV6_STIAD</name>
<gene>
    <name evidence="13" type="ordered locus">STAUR_5300</name>
</gene>
<dbReference type="CDD" id="cd04818">
    <property type="entry name" value="PA_subtilisin_1"/>
    <property type="match status" value="1"/>
</dbReference>
<evidence type="ECO:0000256" key="1">
    <source>
        <dbReference type="ARBA" id="ARBA00001947"/>
    </source>
</evidence>
<dbReference type="SUPFAM" id="SSF52025">
    <property type="entry name" value="PA domain"/>
    <property type="match status" value="1"/>
</dbReference>
<evidence type="ECO:0000256" key="8">
    <source>
        <dbReference type="ARBA" id="ARBA00022833"/>
    </source>
</evidence>
<protein>
    <submittedName>
        <fullName evidence="13">Peptidase, M36 (Fungalysin) family</fullName>
    </submittedName>
</protein>
<keyword evidence="10" id="KW-0865">Zymogen</keyword>
<keyword evidence="4" id="KW-0964">Secreted</keyword>
<dbReference type="InterPro" id="IPR001842">
    <property type="entry name" value="Peptidase_M36"/>
</dbReference>
<evidence type="ECO:0000256" key="4">
    <source>
        <dbReference type="ARBA" id="ARBA00022525"/>
    </source>
</evidence>
<keyword evidence="7" id="KW-0378">Hydrolase</keyword>
<organism evidence="13 14">
    <name type="scientific">Stigmatella aurantiaca (strain DW4/3-1)</name>
    <dbReference type="NCBI Taxonomy" id="378806"/>
    <lineage>
        <taxon>Bacteria</taxon>
        <taxon>Pseudomonadati</taxon>
        <taxon>Myxococcota</taxon>
        <taxon>Myxococcia</taxon>
        <taxon>Myxococcales</taxon>
        <taxon>Cystobacterineae</taxon>
        <taxon>Archangiaceae</taxon>
        <taxon>Stigmatella</taxon>
    </lineage>
</organism>
<dbReference type="GO" id="GO:0005615">
    <property type="term" value="C:extracellular space"/>
    <property type="evidence" value="ECO:0007669"/>
    <property type="project" value="InterPro"/>
</dbReference>
<dbReference type="PANTHER" id="PTHR33478">
    <property type="entry name" value="EXTRACELLULAR METALLOPROTEINASE MEP"/>
    <property type="match status" value="1"/>
</dbReference>
<dbReference type="InterPro" id="IPR027268">
    <property type="entry name" value="Peptidase_M4/M1_CTD_sf"/>
</dbReference>
<feature type="region of interest" description="Disordered" evidence="11">
    <location>
        <begin position="32"/>
        <end position="55"/>
    </location>
</feature>
<dbReference type="InterPro" id="IPR003137">
    <property type="entry name" value="PA_domain"/>
</dbReference>
<dbReference type="EMBL" id="CP002271">
    <property type="protein sequence ID" value="ADO73071.1"/>
    <property type="molecule type" value="Genomic_DNA"/>
</dbReference>
<dbReference type="GO" id="GO:0004222">
    <property type="term" value="F:metalloendopeptidase activity"/>
    <property type="evidence" value="ECO:0007669"/>
    <property type="project" value="InterPro"/>
</dbReference>
<feature type="compositionally biased region" description="Gly residues" evidence="11">
    <location>
        <begin position="1377"/>
        <end position="1409"/>
    </location>
</feature>
<dbReference type="GO" id="GO:0006508">
    <property type="term" value="P:proteolysis"/>
    <property type="evidence" value="ECO:0007669"/>
    <property type="project" value="UniProtKB-KW"/>
</dbReference>
<keyword evidence="6" id="KW-0479">Metal-binding</keyword>
<evidence type="ECO:0000256" key="2">
    <source>
        <dbReference type="ARBA" id="ARBA00004613"/>
    </source>
</evidence>